<name>A0AAD6Z6V6_9AGAR</name>
<accession>A0AAD6Z6V6</accession>
<organism evidence="2 3">
    <name type="scientific">Mycena albidolilacea</name>
    <dbReference type="NCBI Taxonomy" id="1033008"/>
    <lineage>
        <taxon>Eukaryota</taxon>
        <taxon>Fungi</taxon>
        <taxon>Dikarya</taxon>
        <taxon>Basidiomycota</taxon>
        <taxon>Agaricomycotina</taxon>
        <taxon>Agaricomycetes</taxon>
        <taxon>Agaricomycetidae</taxon>
        <taxon>Agaricales</taxon>
        <taxon>Marasmiineae</taxon>
        <taxon>Mycenaceae</taxon>
        <taxon>Mycena</taxon>
    </lineage>
</organism>
<evidence type="ECO:0000256" key="1">
    <source>
        <dbReference type="SAM" id="MobiDB-lite"/>
    </source>
</evidence>
<comment type="caution">
    <text evidence="2">The sequence shown here is derived from an EMBL/GenBank/DDBJ whole genome shotgun (WGS) entry which is preliminary data.</text>
</comment>
<keyword evidence="3" id="KW-1185">Reference proteome</keyword>
<protein>
    <submittedName>
        <fullName evidence="2">Uncharacterized protein</fullName>
    </submittedName>
</protein>
<feature type="region of interest" description="Disordered" evidence="1">
    <location>
        <begin position="94"/>
        <end position="128"/>
    </location>
</feature>
<evidence type="ECO:0000313" key="2">
    <source>
        <dbReference type="EMBL" id="KAJ7309490.1"/>
    </source>
</evidence>
<proteinExistence type="predicted"/>
<evidence type="ECO:0000313" key="3">
    <source>
        <dbReference type="Proteomes" id="UP001218218"/>
    </source>
</evidence>
<gene>
    <name evidence="2" type="ORF">DFH08DRAFT_974736</name>
</gene>
<sequence>MSLPPSPTLLQEARDEAFAVCLALGTSLPLSATKADTRHVSLVSWQHHHRPGCRWLRADMPPATAPPTTAPITLYKFGTFEVFFVTWDFRPEFSSPGRPRLRAHDIDDATLVGASNGPPPCTSSRHAA</sequence>
<reference evidence="2" key="1">
    <citation type="submission" date="2023-03" db="EMBL/GenBank/DDBJ databases">
        <title>Massive genome expansion in bonnet fungi (Mycena s.s.) driven by repeated elements and novel gene families across ecological guilds.</title>
        <authorList>
            <consortium name="Lawrence Berkeley National Laboratory"/>
            <person name="Harder C.B."/>
            <person name="Miyauchi S."/>
            <person name="Viragh M."/>
            <person name="Kuo A."/>
            <person name="Thoen E."/>
            <person name="Andreopoulos B."/>
            <person name="Lu D."/>
            <person name="Skrede I."/>
            <person name="Drula E."/>
            <person name="Henrissat B."/>
            <person name="Morin E."/>
            <person name="Kohler A."/>
            <person name="Barry K."/>
            <person name="LaButti K."/>
            <person name="Morin E."/>
            <person name="Salamov A."/>
            <person name="Lipzen A."/>
            <person name="Mereny Z."/>
            <person name="Hegedus B."/>
            <person name="Baldrian P."/>
            <person name="Stursova M."/>
            <person name="Weitz H."/>
            <person name="Taylor A."/>
            <person name="Grigoriev I.V."/>
            <person name="Nagy L.G."/>
            <person name="Martin F."/>
            <person name="Kauserud H."/>
        </authorList>
    </citation>
    <scope>NUCLEOTIDE SEQUENCE</scope>
    <source>
        <strain evidence="2">CBHHK002</strain>
    </source>
</reference>
<dbReference type="AlphaFoldDB" id="A0AAD6Z6V6"/>
<dbReference type="Proteomes" id="UP001218218">
    <property type="component" value="Unassembled WGS sequence"/>
</dbReference>
<dbReference type="EMBL" id="JARIHO010000081">
    <property type="protein sequence ID" value="KAJ7309490.1"/>
    <property type="molecule type" value="Genomic_DNA"/>
</dbReference>